<evidence type="ECO:0000313" key="1">
    <source>
        <dbReference type="EMBL" id="CAG6454289.1"/>
    </source>
</evidence>
<organism evidence="1">
    <name type="scientific">Culex pipiens</name>
    <name type="common">House mosquito</name>
    <dbReference type="NCBI Taxonomy" id="7175"/>
    <lineage>
        <taxon>Eukaryota</taxon>
        <taxon>Metazoa</taxon>
        <taxon>Ecdysozoa</taxon>
        <taxon>Arthropoda</taxon>
        <taxon>Hexapoda</taxon>
        <taxon>Insecta</taxon>
        <taxon>Pterygota</taxon>
        <taxon>Neoptera</taxon>
        <taxon>Endopterygota</taxon>
        <taxon>Diptera</taxon>
        <taxon>Nematocera</taxon>
        <taxon>Culicoidea</taxon>
        <taxon>Culicidae</taxon>
        <taxon>Culicinae</taxon>
        <taxon>Culicini</taxon>
        <taxon>Culex</taxon>
        <taxon>Culex</taxon>
    </lineage>
</organism>
<accession>A0A8D8F282</accession>
<dbReference type="EMBL" id="HBUE01025684">
    <property type="protein sequence ID" value="CAG6454289.1"/>
    <property type="molecule type" value="Transcribed_RNA"/>
</dbReference>
<proteinExistence type="predicted"/>
<dbReference type="EMBL" id="HBUE01025681">
    <property type="protein sequence ID" value="CAG6454286.1"/>
    <property type="molecule type" value="Transcribed_RNA"/>
</dbReference>
<dbReference type="EMBL" id="HBUE01025682">
    <property type="protein sequence ID" value="CAG6454288.1"/>
    <property type="molecule type" value="Transcribed_RNA"/>
</dbReference>
<dbReference type="AlphaFoldDB" id="A0A8D8F282"/>
<name>A0A8D8F282_CULPI</name>
<protein>
    <submittedName>
        <fullName evidence="1">Oxidoreductase GLYR1 homolog</fullName>
    </submittedName>
</protein>
<sequence>MLGTSFHDSSCYKLQLVFGNCGVISVNLVVKGYVEMAGVAPETSQDIAEEIIFKGGRYFFLVTTKHEGTLIILAGCDCCSKSARPASKPSRATRSTSGTWATRPRFTWCCR</sequence>
<reference evidence="1" key="1">
    <citation type="submission" date="2021-05" db="EMBL/GenBank/DDBJ databases">
        <authorList>
            <person name="Alioto T."/>
            <person name="Alioto T."/>
            <person name="Gomez Garrido J."/>
        </authorList>
    </citation>
    <scope>NUCLEOTIDE SEQUENCE</scope>
</reference>